<evidence type="ECO:0008006" key="3">
    <source>
        <dbReference type="Google" id="ProtNLM"/>
    </source>
</evidence>
<sequence length="43" mass="4961">MAVQRIEKDSMGEIDVPASQLWGLRHSVLWSISVSHRKKCRKP</sequence>
<dbReference type="EMBL" id="LS483499">
    <property type="protein sequence ID" value="SQK74763.1"/>
    <property type="molecule type" value="Genomic_DNA"/>
</dbReference>
<dbReference type="KEGG" id="tpty:NCTC11468_01796"/>
<reference evidence="1 2" key="1">
    <citation type="submission" date="2018-06" db="EMBL/GenBank/DDBJ databases">
        <authorList>
            <consortium name="Pathogen Informatics"/>
            <person name="Doyle S."/>
        </authorList>
    </citation>
    <scope>NUCLEOTIDE SEQUENCE [LARGE SCALE GENOMIC DNA]</scope>
    <source>
        <strain evidence="1 2">NCTC11468</strain>
    </source>
</reference>
<proteinExistence type="predicted"/>
<evidence type="ECO:0000313" key="2">
    <source>
        <dbReference type="Proteomes" id="UP000248758"/>
    </source>
</evidence>
<gene>
    <name evidence="1" type="ORF">NCTC11468_01796</name>
</gene>
<accession>A0A2X5P922</accession>
<organism evidence="1 2">
    <name type="scientific">Tatumella ptyseos</name>
    <dbReference type="NCBI Taxonomy" id="82987"/>
    <lineage>
        <taxon>Bacteria</taxon>
        <taxon>Pseudomonadati</taxon>
        <taxon>Pseudomonadota</taxon>
        <taxon>Gammaproteobacteria</taxon>
        <taxon>Enterobacterales</taxon>
        <taxon>Erwiniaceae</taxon>
        <taxon>Tatumella</taxon>
    </lineage>
</organism>
<name>A0A2X5P922_9GAMM</name>
<protein>
    <recommendedName>
        <fullName evidence="3">Fumarate hydratase</fullName>
    </recommendedName>
</protein>
<dbReference type="AlphaFoldDB" id="A0A2X5P922"/>
<evidence type="ECO:0000313" key="1">
    <source>
        <dbReference type="EMBL" id="SQK74763.1"/>
    </source>
</evidence>
<dbReference type="Proteomes" id="UP000248758">
    <property type="component" value="Chromosome 1"/>
</dbReference>